<protein>
    <submittedName>
        <fullName evidence="1">Uncharacterized protein</fullName>
    </submittedName>
</protein>
<dbReference type="AlphaFoldDB" id="A0A379EW25"/>
<dbReference type="Proteomes" id="UP000254704">
    <property type="component" value="Unassembled WGS sequence"/>
</dbReference>
<sequence>MMNPITQMKVAKSTTEPNKLFKAKLEGYLSDGKPTLTLGKGNGLYVLYTQINRQFQLIKDSNQRCFNEFPDCYHHKIKLAKECDDLAERLSKGLLMMEELAEGKTLSKEQKGQIKAFMRGAKYLISKLQGVSFNVDEIQGGGNE</sequence>
<evidence type="ECO:0000313" key="1">
    <source>
        <dbReference type="EMBL" id="SUC10597.1"/>
    </source>
</evidence>
<reference evidence="1 2" key="1">
    <citation type="submission" date="2018-06" db="EMBL/GenBank/DDBJ databases">
        <authorList>
            <consortium name="Pathogen Informatics"/>
            <person name="Doyle S."/>
        </authorList>
    </citation>
    <scope>NUCLEOTIDE SEQUENCE [LARGE SCALE GENOMIC DNA]</scope>
    <source>
        <strain evidence="1 2">NCTC11621</strain>
    </source>
</reference>
<dbReference type="EMBL" id="UGTV01000015">
    <property type="protein sequence ID" value="SUC10597.1"/>
    <property type="molecule type" value="Genomic_DNA"/>
</dbReference>
<accession>A0A379EW25</accession>
<proteinExistence type="predicted"/>
<gene>
    <name evidence="1" type="ORF">NCTC11621_01659</name>
</gene>
<organism evidence="1 2">
    <name type="scientific">Pasteurella canis</name>
    <dbReference type="NCBI Taxonomy" id="753"/>
    <lineage>
        <taxon>Bacteria</taxon>
        <taxon>Pseudomonadati</taxon>
        <taxon>Pseudomonadota</taxon>
        <taxon>Gammaproteobacteria</taxon>
        <taxon>Pasteurellales</taxon>
        <taxon>Pasteurellaceae</taxon>
        <taxon>Pasteurella</taxon>
    </lineage>
</organism>
<dbReference type="RefSeq" id="WP_115323219.1">
    <property type="nucleotide sequence ID" value="NZ_UGTV01000015.1"/>
</dbReference>
<name>A0A379EW25_9PAST</name>
<evidence type="ECO:0000313" key="2">
    <source>
        <dbReference type="Proteomes" id="UP000254704"/>
    </source>
</evidence>